<keyword evidence="5" id="KW-1185">Reference proteome</keyword>
<dbReference type="GO" id="GO:0008270">
    <property type="term" value="F:zinc ion binding"/>
    <property type="evidence" value="ECO:0007669"/>
    <property type="project" value="InterPro"/>
</dbReference>
<evidence type="ECO:0000259" key="3">
    <source>
        <dbReference type="PROSITE" id="PS50048"/>
    </source>
</evidence>
<reference evidence="4" key="1">
    <citation type="submission" date="2023-06" db="EMBL/GenBank/DDBJ databases">
        <title>Conoideocrella luteorostrata (Hypocreales: Clavicipitaceae), a potential biocontrol fungus for elongate hemlock scale in United States Christmas tree production areas.</title>
        <authorList>
            <person name="Barrett H."/>
            <person name="Lovett B."/>
            <person name="Macias A.M."/>
            <person name="Stajich J.E."/>
            <person name="Kasson M.T."/>
        </authorList>
    </citation>
    <scope>NUCLEOTIDE SEQUENCE</scope>
    <source>
        <strain evidence="4">ARSEF 14590</strain>
    </source>
</reference>
<dbReference type="Pfam" id="PF00172">
    <property type="entry name" value="Zn_clus"/>
    <property type="match status" value="1"/>
</dbReference>
<dbReference type="PANTHER" id="PTHR47256:SF1">
    <property type="entry name" value="ZN(II)2CYS6 TRANSCRIPTION FACTOR (EUROFUNG)"/>
    <property type="match status" value="1"/>
</dbReference>
<dbReference type="GO" id="GO:0000981">
    <property type="term" value="F:DNA-binding transcription factor activity, RNA polymerase II-specific"/>
    <property type="evidence" value="ECO:0007669"/>
    <property type="project" value="InterPro"/>
</dbReference>
<evidence type="ECO:0000256" key="1">
    <source>
        <dbReference type="ARBA" id="ARBA00023242"/>
    </source>
</evidence>
<dbReference type="PANTHER" id="PTHR47256">
    <property type="entry name" value="ZN(II)2CYS6 TRANSCRIPTION FACTOR (EUROFUNG)-RELATED"/>
    <property type="match status" value="1"/>
</dbReference>
<accession>A0AAJ0D000</accession>
<dbReference type="CDD" id="cd12148">
    <property type="entry name" value="fungal_TF_MHR"/>
    <property type="match status" value="1"/>
</dbReference>
<name>A0AAJ0D000_9HYPO</name>
<dbReference type="EMBL" id="JASWJB010000003">
    <property type="protein sequence ID" value="KAK2616765.1"/>
    <property type="molecule type" value="Genomic_DNA"/>
</dbReference>
<dbReference type="SUPFAM" id="SSF57701">
    <property type="entry name" value="Zn2/Cys6 DNA-binding domain"/>
    <property type="match status" value="1"/>
</dbReference>
<dbReference type="PROSITE" id="PS00463">
    <property type="entry name" value="ZN2_CY6_FUNGAL_1"/>
    <property type="match status" value="1"/>
</dbReference>
<gene>
    <name evidence="4" type="ORF">QQS21_000377</name>
</gene>
<evidence type="ECO:0000256" key="2">
    <source>
        <dbReference type="SAM" id="MobiDB-lite"/>
    </source>
</evidence>
<evidence type="ECO:0000313" key="4">
    <source>
        <dbReference type="EMBL" id="KAK2616765.1"/>
    </source>
</evidence>
<comment type="caution">
    <text evidence="4">The sequence shown here is derived from an EMBL/GenBank/DDBJ whole genome shotgun (WGS) entry which is preliminary data.</text>
</comment>
<dbReference type="Gene3D" id="4.10.240.10">
    <property type="entry name" value="Zn(2)-C6 fungal-type DNA-binding domain"/>
    <property type="match status" value="1"/>
</dbReference>
<dbReference type="InterPro" id="IPR053187">
    <property type="entry name" value="Notoamide_regulator"/>
</dbReference>
<dbReference type="PROSITE" id="PS50048">
    <property type="entry name" value="ZN2_CY6_FUNGAL_2"/>
    <property type="match status" value="1"/>
</dbReference>
<dbReference type="AlphaFoldDB" id="A0AAJ0D000"/>
<protein>
    <recommendedName>
        <fullName evidence="3">Zn(2)-C6 fungal-type domain-containing protein</fullName>
    </recommendedName>
</protein>
<feature type="domain" description="Zn(2)-C6 fungal-type" evidence="3">
    <location>
        <begin position="41"/>
        <end position="71"/>
    </location>
</feature>
<dbReference type="SMART" id="SM00066">
    <property type="entry name" value="GAL4"/>
    <property type="match status" value="1"/>
</dbReference>
<feature type="region of interest" description="Disordered" evidence="2">
    <location>
        <begin position="1"/>
        <end position="33"/>
    </location>
</feature>
<sequence length="353" mass="39441">MSAPYTDPGGFSRRLLPKPSHVPSENTEEPPARKRQGVLLACDRCRKRKVKCDGQRPSCLCCLKADTECKYTTRGTALAQRYGGLQQSHSQLKLAMEVLCTGTEQDAVNALKRMREAQSHENIILGDYTTTLQRPLLFSDQGPASVTSFQERGIAHHVPAAPAFPLLEQDRPLPLSRWTTISDDDYLLTHVFKLFWTWDTTVSRLVHRDLLIKAIYSLQNGEESDGGQLNSHFCAEALINAILAYTVECFVATKEHKVQLRGCDFAKESYRTLNIRQGHETVALLQAATILSIYEHAFGDSNKGAGGFCRSLRDLGSANRLFDERSLPNNAETTSNMQPTRSFILSGLYYLNV</sequence>
<organism evidence="4 5">
    <name type="scientific">Conoideocrella luteorostrata</name>
    <dbReference type="NCBI Taxonomy" id="1105319"/>
    <lineage>
        <taxon>Eukaryota</taxon>
        <taxon>Fungi</taxon>
        <taxon>Dikarya</taxon>
        <taxon>Ascomycota</taxon>
        <taxon>Pezizomycotina</taxon>
        <taxon>Sordariomycetes</taxon>
        <taxon>Hypocreomycetidae</taxon>
        <taxon>Hypocreales</taxon>
        <taxon>Clavicipitaceae</taxon>
        <taxon>Conoideocrella</taxon>
    </lineage>
</organism>
<dbReference type="InterPro" id="IPR036864">
    <property type="entry name" value="Zn2-C6_fun-type_DNA-bd_sf"/>
</dbReference>
<keyword evidence="1" id="KW-0539">Nucleus</keyword>
<proteinExistence type="predicted"/>
<dbReference type="Proteomes" id="UP001251528">
    <property type="component" value="Unassembled WGS sequence"/>
</dbReference>
<dbReference type="InterPro" id="IPR001138">
    <property type="entry name" value="Zn2Cys6_DnaBD"/>
</dbReference>
<dbReference type="CDD" id="cd00067">
    <property type="entry name" value="GAL4"/>
    <property type="match status" value="1"/>
</dbReference>
<evidence type="ECO:0000313" key="5">
    <source>
        <dbReference type="Proteomes" id="UP001251528"/>
    </source>
</evidence>